<reference evidence="7" key="1">
    <citation type="submission" date="2021-11" db="EMBL/GenBank/DDBJ databases">
        <title>Streptomyces corallinus and Kineosporia corallina sp. nov., two new coral-derived marine actinobacteria.</title>
        <authorList>
            <person name="Buangrab K."/>
            <person name="Sutthacheep M."/>
            <person name="Yeemin T."/>
            <person name="Harunari E."/>
            <person name="Igarashi Y."/>
            <person name="Sripreechasak P."/>
            <person name="Kanchanasin P."/>
            <person name="Tanasupawat S."/>
            <person name="Phongsopitanun W."/>
        </authorList>
    </citation>
    <scope>NUCLEOTIDE SEQUENCE</scope>
    <source>
        <strain evidence="7">JCM 31032</strain>
    </source>
</reference>
<dbReference type="PRINTS" id="PR00502">
    <property type="entry name" value="NUDIXFAMILY"/>
</dbReference>
<comment type="similarity">
    <text evidence="2 5">Belongs to the Nudix hydrolase family.</text>
</comment>
<dbReference type="SUPFAM" id="SSF55811">
    <property type="entry name" value="Nudix"/>
    <property type="match status" value="1"/>
</dbReference>
<organism evidence="7 8">
    <name type="scientific">Kineosporia babensis</name>
    <dbReference type="NCBI Taxonomy" id="499548"/>
    <lineage>
        <taxon>Bacteria</taxon>
        <taxon>Bacillati</taxon>
        <taxon>Actinomycetota</taxon>
        <taxon>Actinomycetes</taxon>
        <taxon>Kineosporiales</taxon>
        <taxon>Kineosporiaceae</taxon>
        <taxon>Kineosporia</taxon>
    </lineage>
</organism>
<dbReference type="InterPro" id="IPR020084">
    <property type="entry name" value="NUDIX_hydrolase_CS"/>
</dbReference>
<dbReference type="Proteomes" id="UP001138997">
    <property type="component" value="Unassembled WGS sequence"/>
</dbReference>
<dbReference type="InterPro" id="IPR015797">
    <property type="entry name" value="NUDIX_hydrolase-like_dom_sf"/>
</dbReference>
<evidence type="ECO:0000256" key="3">
    <source>
        <dbReference type="ARBA" id="ARBA00022801"/>
    </source>
</evidence>
<dbReference type="InterPro" id="IPR020476">
    <property type="entry name" value="Nudix_hydrolase"/>
</dbReference>
<feature type="domain" description="Nudix hydrolase" evidence="6">
    <location>
        <begin position="5"/>
        <end position="146"/>
    </location>
</feature>
<evidence type="ECO:0000256" key="5">
    <source>
        <dbReference type="RuleBase" id="RU003476"/>
    </source>
</evidence>
<comment type="caution">
    <text evidence="7">The sequence shown here is derived from an EMBL/GenBank/DDBJ whole genome shotgun (WGS) entry which is preliminary data.</text>
</comment>
<accession>A0A9X1N8F0</accession>
<evidence type="ECO:0000259" key="6">
    <source>
        <dbReference type="PROSITE" id="PS51462"/>
    </source>
</evidence>
<evidence type="ECO:0000256" key="4">
    <source>
        <dbReference type="ARBA" id="ARBA00022842"/>
    </source>
</evidence>
<evidence type="ECO:0000313" key="8">
    <source>
        <dbReference type="Proteomes" id="UP001138997"/>
    </source>
</evidence>
<dbReference type="CDD" id="cd04685">
    <property type="entry name" value="NUDIX_Hydrolase"/>
    <property type="match status" value="1"/>
</dbReference>
<dbReference type="PROSITE" id="PS51462">
    <property type="entry name" value="NUDIX"/>
    <property type="match status" value="1"/>
</dbReference>
<name>A0A9X1N8F0_9ACTN</name>
<comment type="cofactor">
    <cofactor evidence="1">
        <name>Mg(2+)</name>
        <dbReference type="ChEBI" id="CHEBI:18420"/>
    </cofactor>
</comment>
<dbReference type="AlphaFoldDB" id="A0A9X1N8F0"/>
<dbReference type="PANTHER" id="PTHR43046:SF12">
    <property type="entry name" value="GDP-MANNOSE MANNOSYL HYDROLASE"/>
    <property type="match status" value="1"/>
</dbReference>
<keyword evidence="8" id="KW-1185">Reference proteome</keyword>
<keyword evidence="3 5" id="KW-0378">Hydrolase</keyword>
<dbReference type="Gene3D" id="3.90.79.10">
    <property type="entry name" value="Nucleoside Triphosphate Pyrophosphohydrolase"/>
    <property type="match status" value="1"/>
</dbReference>
<dbReference type="EMBL" id="JAJOMB010000001">
    <property type="protein sequence ID" value="MCD5309440.1"/>
    <property type="molecule type" value="Genomic_DNA"/>
</dbReference>
<dbReference type="PROSITE" id="PS00893">
    <property type="entry name" value="NUDIX_BOX"/>
    <property type="match status" value="1"/>
</dbReference>
<proteinExistence type="inferred from homology"/>
<dbReference type="RefSeq" id="WP_231438366.1">
    <property type="nucleotide sequence ID" value="NZ_JAJOMB010000001.1"/>
</dbReference>
<dbReference type="GO" id="GO:0016787">
    <property type="term" value="F:hydrolase activity"/>
    <property type="evidence" value="ECO:0007669"/>
    <property type="project" value="UniProtKB-KW"/>
</dbReference>
<sequence length="149" mass="16424">MNEIRHREGARLILLDQVGRVLLIQGGDPDAPEAGLWWVAPGGGVEAGESQQAAATRELREETGFLVTGDLGPVVHERTGSFTFRGQPYLQHEVYFRAVLGVNVEGSEIDRSGWAEETLTDARWWSAEELRTTSETVYPEYLADLLLGG</sequence>
<evidence type="ECO:0000256" key="2">
    <source>
        <dbReference type="ARBA" id="ARBA00005582"/>
    </source>
</evidence>
<gene>
    <name evidence="7" type="ORF">LR394_00905</name>
</gene>
<dbReference type="InterPro" id="IPR000086">
    <property type="entry name" value="NUDIX_hydrolase_dom"/>
</dbReference>
<protein>
    <submittedName>
        <fullName evidence="7">NUDIX domain-containing protein</fullName>
    </submittedName>
</protein>
<keyword evidence="4" id="KW-0460">Magnesium</keyword>
<dbReference type="PANTHER" id="PTHR43046">
    <property type="entry name" value="GDP-MANNOSE MANNOSYL HYDROLASE"/>
    <property type="match status" value="1"/>
</dbReference>
<dbReference type="Pfam" id="PF00293">
    <property type="entry name" value="NUDIX"/>
    <property type="match status" value="1"/>
</dbReference>
<evidence type="ECO:0000313" key="7">
    <source>
        <dbReference type="EMBL" id="MCD5309440.1"/>
    </source>
</evidence>
<evidence type="ECO:0000256" key="1">
    <source>
        <dbReference type="ARBA" id="ARBA00001946"/>
    </source>
</evidence>